<dbReference type="EMBL" id="RJVQ01000002">
    <property type="protein sequence ID" value="RQW64440.1"/>
    <property type="molecule type" value="Genomic_DNA"/>
</dbReference>
<proteinExistence type="predicted"/>
<dbReference type="AlphaFoldDB" id="A0A3N9TJQ2"/>
<evidence type="ECO:0000313" key="1">
    <source>
        <dbReference type="EMBL" id="RQW64440.1"/>
    </source>
</evidence>
<accession>A0A3N9TJQ2</accession>
<keyword evidence="2" id="KW-1185">Reference proteome</keyword>
<comment type="caution">
    <text evidence="1">The sequence shown here is derived from an EMBL/GenBank/DDBJ whole genome shotgun (WGS) entry which is preliminary data.</text>
</comment>
<protein>
    <submittedName>
        <fullName evidence="1">Uncharacterized protein</fullName>
    </submittedName>
</protein>
<evidence type="ECO:0000313" key="2">
    <source>
        <dbReference type="Proteomes" id="UP000281112"/>
    </source>
</evidence>
<dbReference type="Proteomes" id="UP000281112">
    <property type="component" value="Unassembled WGS sequence"/>
</dbReference>
<organism evidence="1 2">
    <name type="scientific">Vibrio viridaestus</name>
    <dbReference type="NCBI Taxonomy" id="2487322"/>
    <lineage>
        <taxon>Bacteria</taxon>
        <taxon>Pseudomonadati</taxon>
        <taxon>Pseudomonadota</taxon>
        <taxon>Gammaproteobacteria</taxon>
        <taxon>Vibrionales</taxon>
        <taxon>Vibrionaceae</taxon>
        <taxon>Vibrio</taxon>
    </lineage>
</organism>
<reference evidence="1 2" key="1">
    <citation type="submission" date="2018-11" db="EMBL/GenBank/DDBJ databases">
        <title>Vibrio LJC006 sp. nov., isolated from seawater during the bloom of the enteromorpha.</title>
        <authorList>
            <person name="Liang J."/>
        </authorList>
    </citation>
    <scope>NUCLEOTIDE SEQUENCE [LARGE SCALE GENOMIC DNA]</scope>
    <source>
        <strain evidence="1 2">LJC006</strain>
    </source>
</reference>
<name>A0A3N9TJQ2_9VIBR</name>
<sequence>MFSVEDLSSQQKIACSFGSNGRVFVIPLTDGLPVNAIGSIKMTVDLAGVEEDIPDGTVDLSQCIPPSYEKPRWGGLADSLVVIVDSAISGCDSVKVIVERY</sequence>
<gene>
    <name evidence="1" type="ORF">EES38_05290</name>
</gene>